<accession>A0A431EEC5</accession>
<dbReference type="RefSeq" id="WP_126232130.1">
    <property type="nucleotide sequence ID" value="NZ_PRBV01000005.1"/>
</dbReference>
<name>A0A431EEC5_CAMJU</name>
<gene>
    <name evidence="1" type="ORF">C3H57_04170</name>
</gene>
<dbReference type="EMBL" id="PRBV01000005">
    <property type="protein sequence ID" value="RTJ79571.1"/>
    <property type="molecule type" value="Genomic_DNA"/>
</dbReference>
<sequence>MRKFQKLLTLVEGSSPSSQASMYFSFLRDKLNFTNFSIEGSKVKFYDKYDKTKFKLTFGFSIDEDGEVSLNSAEIPSARGKDKVITFGKNKAKSELEIEKFMDKEFGDDIRFSLGRYRSELLADKIIEYSESRGMDIQERLLEELEEIDFFKSGAKYGTGEKSAISNIDPESVECKVLSIGEALEIGYNSLSNLKYNAEKYGRLAPAIVSLKFKKDEEASAVFEVLKKANSSEITLALLGSSEDRSYIDVKLQSAHDRVDIILYYSDLK</sequence>
<reference evidence="1 2" key="1">
    <citation type="journal article" date="2019" name="Appl. Environ. Microbiol.">
        <title>Population genetics and characterization of Campylobacter jejuni isolates in western jackdaws and game birds in Finland.</title>
        <authorList>
            <person name="Kovanen S."/>
            <person name="Rossi M."/>
            <person name="Pohja-Mykra M."/>
            <person name="Nieminen T."/>
            <person name="Raunio-Saarnisto M."/>
            <person name="Sauvala M."/>
            <person name="Fredriksson-Ahomaa M."/>
            <person name="Hanninen M.L."/>
            <person name="Kivisto R."/>
        </authorList>
    </citation>
    <scope>NUCLEOTIDE SEQUENCE [LARGE SCALE GENOMIC DNA]</scope>
    <source>
        <strain evidence="1 2">CB313</strain>
    </source>
</reference>
<evidence type="ECO:0000313" key="2">
    <source>
        <dbReference type="Proteomes" id="UP000288507"/>
    </source>
</evidence>
<dbReference type="AlphaFoldDB" id="A0A431EEC5"/>
<evidence type="ECO:0000313" key="1">
    <source>
        <dbReference type="EMBL" id="RTJ79571.1"/>
    </source>
</evidence>
<protein>
    <submittedName>
        <fullName evidence="1">Uncharacterized protein</fullName>
    </submittedName>
</protein>
<organism evidence="1 2">
    <name type="scientific">Campylobacter jejuni</name>
    <dbReference type="NCBI Taxonomy" id="197"/>
    <lineage>
        <taxon>Bacteria</taxon>
        <taxon>Pseudomonadati</taxon>
        <taxon>Campylobacterota</taxon>
        <taxon>Epsilonproteobacteria</taxon>
        <taxon>Campylobacterales</taxon>
        <taxon>Campylobacteraceae</taxon>
        <taxon>Campylobacter</taxon>
    </lineage>
</organism>
<proteinExistence type="predicted"/>
<comment type="caution">
    <text evidence="1">The sequence shown here is derived from an EMBL/GenBank/DDBJ whole genome shotgun (WGS) entry which is preliminary data.</text>
</comment>
<dbReference type="Proteomes" id="UP000288507">
    <property type="component" value="Unassembled WGS sequence"/>
</dbReference>